<gene>
    <name evidence="1" type="ORF">HPB50_019415</name>
</gene>
<evidence type="ECO:0000313" key="1">
    <source>
        <dbReference type="EMBL" id="KAH6922827.1"/>
    </source>
</evidence>
<name>A0ACB7RLV8_HYAAI</name>
<evidence type="ECO:0000313" key="2">
    <source>
        <dbReference type="Proteomes" id="UP000821845"/>
    </source>
</evidence>
<dbReference type="EMBL" id="CM023489">
    <property type="protein sequence ID" value="KAH6922827.1"/>
    <property type="molecule type" value="Genomic_DNA"/>
</dbReference>
<protein>
    <submittedName>
        <fullName evidence="1">Uncharacterized protein</fullName>
    </submittedName>
</protein>
<reference evidence="1" key="1">
    <citation type="submission" date="2020-05" db="EMBL/GenBank/DDBJ databases">
        <title>Large-scale comparative analyses of tick genomes elucidate their genetic diversity and vector capacities.</title>
        <authorList>
            <person name="Jia N."/>
            <person name="Wang J."/>
            <person name="Shi W."/>
            <person name="Du L."/>
            <person name="Sun Y."/>
            <person name="Zhan W."/>
            <person name="Jiang J."/>
            <person name="Wang Q."/>
            <person name="Zhang B."/>
            <person name="Ji P."/>
            <person name="Sakyi L.B."/>
            <person name="Cui X."/>
            <person name="Yuan T."/>
            <person name="Jiang B."/>
            <person name="Yang W."/>
            <person name="Lam T.T.-Y."/>
            <person name="Chang Q."/>
            <person name="Ding S."/>
            <person name="Wang X."/>
            <person name="Zhu J."/>
            <person name="Ruan X."/>
            <person name="Zhao L."/>
            <person name="Wei J."/>
            <person name="Que T."/>
            <person name="Du C."/>
            <person name="Cheng J."/>
            <person name="Dai P."/>
            <person name="Han X."/>
            <person name="Huang E."/>
            <person name="Gao Y."/>
            <person name="Liu J."/>
            <person name="Shao H."/>
            <person name="Ye R."/>
            <person name="Li L."/>
            <person name="Wei W."/>
            <person name="Wang X."/>
            <person name="Wang C."/>
            <person name="Yang T."/>
            <person name="Huo Q."/>
            <person name="Li W."/>
            <person name="Guo W."/>
            <person name="Chen H."/>
            <person name="Zhou L."/>
            <person name="Ni X."/>
            <person name="Tian J."/>
            <person name="Zhou Y."/>
            <person name="Sheng Y."/>
            <person name="Liu T."/>
            <person name="Pan Y."/>
            <person name="Xia L."/>
            <person name="Li J."/>
            <person name="Zhao F."/>
            <person name="Cao W."/>
        </authorList>
    </citation>
    <scope>NUCLEOTIDE SEQUENCE</scope>
    <source>
        <strain evidence="1">Hyas-2018</strain>
    </source>
</reference>
<accession>A0ACB7RLV8</accession>
<organism evidence="1 2">
    <name type="scientific">Hyalomma asiaticum</name>
    <name type="common">Tick</name>
    <dbReference type="NCBI Taxonomy" id="266040"/>
    <lineage>
        <taxon>Eukaryota</taxon>
        <taxon>Metazoa</taxon>
        <taxon>Ecdysozoa</taxon>
        <taxon>Arthropoda</taxon>
        <taxon>Chelicerata</taxon>
        <taxon>Arachnida</taxon>
        <taxon>Acari</taxon>
        <taxon>Parasitiformes</taxon>
        <taxon>Ixodida</taxon>
        <taxon>Ixodoidea</taxon>
        <taxon>Ixodidae</taxon>
        <taxon>Hyalomminae</taxon>
        <taxon>Hyalomma</taxon>
    </lineage>
</organism>
<comment type="caution">
    <text evidence="1">The sequence shown here is derived from an EMBL/GenBank/DDBJ whole genome shotgun (WGS) entry which is preliminary data.</text>
</comment>
<keyword evidence="2" id="KW-1185">Reference proteome</keyword>
<sequence length="133" mass="15066">MCGEAIFAPFCKHDKRVNRRTDYVAQKTCHVQRRWTRNKNNATKTEVQRALSKLDLSELEAVAMRKDLCGRLYPSNCNPSDPYRTLDGSCNNIEHPSWGKALSCHSRIAPPVYLDGERTAAAGIPRPGYRCQD</sequence>
<proteinExistence type="predicted"/>
<dbReference type="Proteomes" id="UP000821845">
    <property type="component" value="Chromosome 9"/>
</dbReference>